<organism evidence="7 8">
    <name type="scientific">Ridgeia piscesae</name>
    <name type="common">Tubeworm</name>
    <dbReference type="NCBI Taxonomy" id="27915"/>
    <lineage>
        <taxon>Eukaryota</taxon>
        <taxon>Metazoa</taxon>
        <taxon>Spiralia</taxon>
        <taxon>Lophotrochozoa</taxon>
        <taxon>Annelida</taxon>
        <taxon>Polychaeta</taxon>
        <taxon>Sedentaria</taxon>
        <taxon>Canalipalpata</taxon>
        <taxon>Sabellida</taxon>
        <taxon>Siboglinidae</taxon>
        <taxon>Ridgeia</taxon>
    </lineage>
</organism>
<evidence type="ECO:0000256" key="1">
    <source>
        <dbReference type="ARBA" id="ARBA00004123"/>
    </source>
</evidence>
<comment type="subcellular location">
    <subcellularLocation>
        <location evidence="1">Nucleus</location>
    </subcellularLocation>
</comment>
<evidence type="ECO:0000256" key="2">
    <source>
        <dbReference type="ARBA" id="ARBA00023242"/>
    </source>
</evidence>
<dbReference type="PANTHER" id="PTHR12509:SF8">
    <property type="entry name" value="SPERMATOGENESIS-ASSOCIATED PROTEIN 4"/>
    <property type="match status" value="1"/>
</dbReference>
<dbReference type="InterPro" id="IPR010441">
    <property type="entry name" value="CH_2"/>
</dbReference>
<keyword evidence="8" id="KW-1185">Reference proteome</keyword>
<evidence type="ECO:0000256" key="3">
    <source>
        <dbReference type="ARBA" id="ARBA00058372"/>
    </source>
</evidence>
<name>A0AAD9NRR0_RIDPI</name>
<comment type="caution">
    <text evidence="7">The sequence shown here is derived from an EMBL/GenBank/DDBJ whole genome shotgun (WGS) entry which is preliminary data.</text>
</comment>
<proteinExistence type="predicted"/>
<feature type="domain" description="Calponin-homology (CH)" evidence="6">
    <location>
        <begin position="2"/>
        <end position="109"/>
    </location>
</feature>
<dbReference type="PANTHER" id="PTHR12509">
    <property type="entry name" value="SPERMATOGENESIS-ASSOCIATED 4-RELATED"/>
    <property type="match status" value="1"/>
</dbReference>
<dbReference type="GO" id="GO:0005930">
    <property type="term" value="C:axoneme"/>
    <property type="evidence" value="ECO:0007669"/>
    <property type="project" value="TreeGrafter"/>
</dbReference>
<dbReference type="GO" id="GO:0005634">
    <property type="term" value="C:nucleus"/>
    <property type="evidence" value="ECO:0007669"/>
    <property type="project" value="UniProtKB-SubCell"/>
</dbReference>
<gene>
    <name evidence="7" type="ORF">NP493_464g01049</name>
</gene>
<accession>A0AAD9NRR0</accession>
<evidence type="ECO:0000259" key="6">
    <source>
        <dbReference type="PROSITE" id="PS50021"/>
    </source>
</evidence>
<keyword evidence="2" id="KW-0539">Nucleus</keyword>
<comment type="function">
    <text evidence="3">May play a role in apoptosis regulation.</text>
</comment>
<evidence type="ECO:0000313" key="7">
    <source>
        <dbReference type="EMBL" id="KAK2179965.1"/>
    </source>
</evidence>
<dbReference type="Pfam" id="PF06294">
    <property type="entry name" value="CH_2"/>
    <property type="match status" value="1"/>
</dbReference>
<dbReference type="InterPro" id="IPR052111">
    <property type="entry name" value="Spermatogenesis_Ciliary_MAP"/>
</dbReference>
<protein>
    <recommendedName>
        <fullName evidence="4">Spermatogenesis-associated protein 4</fullName>
    </recommendedName>
</protein>
<evidence type="ECO:0000256" key="5">
    <source>
        <dbReference type="SAM" id="MobiDB-lite"/>
    </source>
</evidence>
<feature type="region of interest" description="Disordered" evidence="5">
    <location>
        <begin position="216"/>
        <end position="238"/>
    </location>
</feature>
<dbReference type="InterPro" id="IPR001715">
    <property type="entry name" value="CH_dom"/>
</dbReference>
<dbReference type="AlphaFoldDB" id="A0AAD9NRR0"/>
<dbReference type="FunFam" id="1.10.418.10:FF:000061">
    <property type="entry name" value="Spermatogenesis associated 4"/>
    <property type="match status" value="1"/>
</dbReference>
<dbReference type="Gene3D" id="1.10.418.10">
    <property type="entry name" value="Calponin-like domain"/>
    <property type="match status" value="1"/>
</dbReference>
<dbReference type="EMBL" id="JAODUO010000464">
    <property type="protein sequence ID" value="KAK2179965.1"/>
    <property type="molecule type" value="Genomic_DNA"/>
</dbReference>
<dbReference type="GO" id="GO:0051493">
    <property type="term" value="P:regulation of cytoskeleton organization"/>
    <property type="evidence" value="ECO:0007669"/>
    <property type="project" value="TreeGrafter"/>
</dbReference>
<evidence type="ECO:0000313" key="8">
    <source>
        <dbReference type="Proteomes" id="UP001209878"/>
    </source>
</evidence>
<reference evidence="7" key="1">
    <citation type="journal article" date="2023" name="Mol. Biol. Evol.">
        <title>Third-Generation Sequencing Reveals the Adaptive Role of the Epigenome in Three Deep-Sea Polychaetes.</title>
        <authorList>
            <person name="Perez M."/>
            <person name="Aroh O."/>
            <person name="Sun Y."/>
            <person name="Lan Y."/>
            <person name="Juniper S.K."/>
            <person name="Young C.R."/>
            <person name="Angers B."/>
            <person name="Qian P.Y."/>
        </authorList>
    </citation>
    <scope>NUCLEOTIDE SEQUENCE</scope>
    <source>
        <strain evidence="7">R07B-5</strain>
    </source>
</reference>
<dbReference type="InterPro" id="IPR036872">
    <property type="entry name" value="CH_dom_sf"/>
</dbReference>
<dbReference type="Proteomes" id="UP001209878">
    <property type="component" value="Unassembled WGS sequence"/>
</dbReference>
<sequence>MSGLPREVLKWLQSLDLSWQIKCPKWDFSNGYLLAEIFSWYFPQDIEMHNYNTGDSLFSKQLNWMVLKLFIKRSKLDIPNEYIEATLHCKEGGAVLLMERVYQILTNRKIRKVVPEYDIDFTDKPYQQRLPMHARTTVAMSLKNNLRLTELLADTNNILAQEKAQIIINNHIERRKQERKEAPDRFNVMATLGECSVRQPPPVKLASDTRTTSNISVKMGVNQDTKQKIEKAPGENAIREPTVQFKEVKVKQMDRKGQVK</sequence>
<evidence type="ECO:0000256" key="4">
    <source>
        <dbReference type="ARBA" id="ARBA00071322"/>
    </source>
</evidence>
<dbReference type="PROSITE" id="PS50021">
    <property type="entry name" value="CH"/>
    <property type="match status" value="1"/>
</dbReference>
<dbReference type="GO" id="GO:0008017">
    <property type="term" value="F:microtubule binding"/>
    <property type="evidence" value="ECO:0007669"/>
    <property type="project" value="TreeGrafter"/>
</dbReference>